<dbReference type="InterPro" id="IPR006615">
    <property type="entry name" value="Pept_C19_DUSP"/>
</dbReference>
<dbReference type="PANTHER" id="PTHR21646:SF24">
    <property type="entry name" value="UBIQUITIN CARBOXYL-TERMINAL HYDROLASE"/>
    <property type="match status" value="1"/>
</dbReference>
<dbReference type="InterPro" id="IPR050185">
    <property type="entry name" value="Ub_carboxyl-term_hydrolase"/>
</dbReference>
<sequence>MSGDSDLHQRSSSPLKRRASSMDPENDTEMAGTTDAASTPAAVAATSDEQTSDSTSAPARTHYARAMSVDVPSAGTSQEEGQTDSAVSLGGYDQLPAQVKTISTIVQAFNEGIPKVGVTGFAVSRTWLDKALRLGGVAQPGKQDQLAQEPLGPVDNQDIIRDVIELHDGAKFARLKAGISMDEDFVFFPEDAWDMVKEWYGLKDGQVPVQREVIDTAESGASGSNNVFELNPPVFTVHRLWSANADVSIAEKIKDAPPVVLVASSSTPYNELFKRLKEYTGIPMDRKMRVHAILPLPEPVAADTETRSAFTPPDSPERETSAAPETWNKLLVDLKTFTNVDSSRRSRLGITDQTTNENYNGKSTLAQQCLVQDQILVLDEQLSKNDFVSTSFGKRNSEKTIASRGVGQSKGSNSGRNSPALSVRSGPVTRGRARQKKVTRTSGVVGLNNLGNTCYMNSALQCIRSVEELTKYFLTDEYLKEVNSDNPLGWNGQVANSYGNLLKEIYRDNRSSVAPREFKSTIGRCRPTFSGWAQQDTQEFLGFLLDGLQEDLNRIEKKPYIEKPDSTDEMIGNDEAIREMADKVWDITRRRDDSVIADLFTGMYKSTLQCPVCDKISITFDPFNNLTLPIPVEDMWSHSIKFYPLNDSPVEFDVDLPKHSPLSLLKKFISDRSGVPVERLFGAEEYQNKFYKLFDDAEDVGSIGANDVGVYHELESAPTNWPMKAAPVRSMLDIDDDEPFVDPRTERLVVPVFHKKASTTYSHKEVMPAHFIVLTREEAANEDAIRRKVLEKVATISNWTGFTETDDNVDPDIVLTTHSDADSSGDSKINAHSVDGEDDMVDVSMKDSAVTSAPKALKEFNKKRPQWIDPNEHLPAQLQNLFEMFYMSEKSEKKMPTGWHDLDRPHARLSSRAPPSESSSEHESNSPSTWTTGADSDRESDGQSREASEPTLTRMNEESSEEDEPVVQKPIKGRGGKPMSRPGPNGRKKYRPQQKFGKKGGKRRNKELRSSKEFARAVEIAPQPSPHDASPALVRLGEGIVVEWEAGVADDLFGAGTSFTTNVEKVIDPELELRRKGRTKRRNNGCSLEECLDEFERAEILSEHDEWYCPRCKEHRRASKKFDLWKSPDILVVHLKRFSSAGYRREKLDVLVDFPTEGLDLTKRVLNKEDGKEEIFDLIAVDEHSGGLGGGHYTAAAKNFIDGSWHHYNDSGTSKCRPQDSITKMAYLLFYRRRASGALGGPRFKEIFDRFDQENGSGEEDGEDDMEDSGEGQRLGGGSYQTGSSRLGTGAGATHPRDRGLAISTMSTQTLESLPPYDEEDSTITGSDTIHHSIEDDEGVGMPDVTGYQAQQPWDFNAIEMQDSGTPAGYGSDDAQASDEPETEPQFGNHYAGDLDVDQEDLFGADGPEVAAPPPDYNAQINMSGIQTAAWDRKTRETVIAVPSGDDDAASTEAAEIHLDDDDQPQPQPQQQPAAKS</sequence>
<feature type="domain" description="USP" evidence="9">
    <location>
        <begin position="445"/>
        <end position="1234"/>
    </location>
</feature>
<evidence type="ECO:0000256" key="3">
    <source>
        <dbReference type="ARBA" id="ARBA00012759"/>
    </source>
</evidence>
<gene>
    <name evidence="11" type="ORF">B0T11DRAFT_308082</name>
</gene>
<dbReference type="Proteomes" id="UP000813385">
    <property type="component" value="Unassembled WGS sequence"/>
</dbReference>
<comment type="caution">
    <text evidence="11">The sequence shown here is derived from an EMBL/GenBank/DDBJ whole genome shotgun (WGS) entry which is preliminary data.</text>
</comment>
<keyword evidence="4" id="KW-0645">Protease</keyword>
<organism evidence="11 12">
    <name type="scientific">Plectosphaerella cucumerina</name>
    <dbReference type="NCBI Taxonomy" id="40658"/>
    <lineage>
        <taxon>Eukaryota</taxon>
        <taxon>Fungi</taxon>
        <taxon>Dikarya</taxon>
        <taxon>Ascomycota</taxon>
        <taxon>Pezizomycotina</taxon>
        <taxon>Sordariomycetes</taxon>
        <taxon>Hypocreomycetidae</taxon>
        <taxon>Glomerellales</taxon>
        <taxon>Plectosphaerellaceae</taxon>
        <taxon>Plectosphaerella</taxon>
    </lineage>
</organism>
<dbReference type="PROSITE" id="PS00972">
    <property type="entry name" value="USP_1"/>
    <property type="match status" value="1"/>
</dbReference>
<dbReference type="CDD" id="cd02674">
    <property type="entry name" value="Peptidase_C19R"/>
    <property type="match status" value="1"/>
</dbReference>
<dbReference type="InterPro" id="IPR038765">
    <property type="entry name" value="Papain-like_cys_pep_sf"/>
</dbReference>
<evidence type="ECO:0000256" key="1">
    <source>
        <dbReference type="ARBA" id="ARBA00000707"/>
    </source>
</evidence>
<dbReference type="OrthoDB" id="952271at2759"/>
<evidence type="ECO:0000256" key="7">
    <source>
        <dbReference type="ARBA" id="ARBA00022807"/>
    </source>
</evidence>
<feature type="compositionally biased region" description="Acidic residues" evidence="8">
    <location>
        <begin position="1257"/>
        <end position="1270"/>
    </location>
</feature>
<dbReference type="PANTHER" id="PTHR21646">
    <property type="entry name" value="UBIQUITIN CARBOXYL-TERMINAL HYDROLASE"/>
    <property type="match status" value="1"/>
</dbReference>
<feature type="region of interest" description="Disordered" evidence="8">
    <location>
        <begin position="1"/>
        <end position="59"/>
    </location>
</feature>
<feature type="region of interest" description="Disordered" evidence="8">
    <location>
        <begin position="303"/>
        <end position="325"/>
    </location>
</feature>
<feature type="compositionally biased region" description="Basic residues" evidence="8">
    <location>
        <begin position="986"/>
        <end position="1006"/>
    </location>
</feature>
<dbReference type="EC" id="3.4.19.12" evidence="3"/>
<feature type="compositionally biased region" description="Basic and acidic residues" evidence="8">
    <location>
        <begin position="895"/>
        <end position="906"/>
    </location>
</feature>
<comment type="catalytic activity">
    <reaction evidence="1">
        <text>Thiol-dependent hydrolysis of ester, thioester, amide, peptide and isopeptide bonds formed by the C-terminal Gly of ubiquitin (a 76-residue protein attached to proteins as an intracellular targeting signal).</text>
        <dbReference type="EC" id="3.4.19.12"/>
    </reaction>
</comment>
<dbReference type="GO" id="GO:0004843">
    <property type="term" value="F:cysteine-type deubiquitinase activity"/>
    <property type="evidence" value="ECO:0007669"/>
    <property type="project" value="UniProtKB-EC"/>
</dbReference>
<dbReference type="SUPFAM" id="SSF143791">
    <property type="entry name" value="DUSP-like"/>
    <property type="match status" value="1"/>
</dbReference>
<evidence type="ECO:0000256" key="6">
    <source>
        <dbReference type="ARBA" id="ARBA00022801"/>
    </source>
</evidence>
<dbReference type="Gene3D" id="3.30.2230.10">
    <property type="entry name" value="DUSP-like"/>
    <property type="match status" value="1"/>
</dbReference>
<dbReference type="InterPro" id="IPR001394">
    <property type="entry name" value="Peptidase_C19_UCH"/>
</dbReference>
<dbReference type="Gene3D" id="3.90.70.10">
    <property type="entry name" value="Cysteine proteinases"/>
    <property type="match status" value="2"/>
</dbReference>
<evidence type="ECO:0000256" key="5">
    <source>
        <dbReference type="ARBA" id="ARBA00022786"/>
    </source>
</evidence>
<keyword evidence="12" id="KW-1185">Reference proteome</keyword>
<dbReference type="InterPro" id="IPR018200">
    <property type="entry name" value="USP_CS"/>
</dbReference>
<keyword evidence="6 11" id="KW-0378">Hydrolase</keyword>
<evidence type="ECO:0000259" key="10">
    <source>
        <dbReference type="PROSITE" id="PS51283"/>
    </source>
</evidence>
<name>A0A8K0T7V1_9PEZI</name>
<evidence type="ECO:0000313" key="11">
    <source>
        <dbReference type="EMBL" id="KAH7350003.1"/>
    </source>
</evidence>
<dbReference type="InterPro" id="IPR035927">
    <property type="entry name" value="DUSP-like_sf"/>
</dbReference>
<feature type="domain" description="DUSP" evidence="10">
    <location>
        <begin position="93"/>
        <end position="214"/>
    </location>
</feature>
<evidence type="ECO:0000259" key="9">
    <source>
        <dbReference type="PROSITE" id="PS50235"/>
    </source>
</evidence>
<proteinExistence type="inferred from homology"/>
<dbReference type="GO" id="GO:0016579">
    <property type="term" value="P:protein deubiquitination"/>
    <property type="evidence" value="ECO:0007669"/>
    <property type="project" value="InterPro"/>
</dbReference>
<dbReference type="PROSITE" id="PS00973">
    <property type="entry name" value="USP_2"/>
    <property type="match status" value="1"/>
</dbReference>
<feature type="region of interest" description="Disordered" evidence="8">
    <location>
        <begin position="895"/>
        <end position="1011"/>
    </location>
</feature>
<dbReference type="EMBL" id="JAGPXD010000006">
    <property type="protein sequence ID" value="KAH7350003.1"/>
    <property type="molecule type" value="Genomic_DNA"/>
</dbReference>
<dbReference type="InterPro" id="IPR028889">
    <property type="entry name" value="USP"/>
</dbReference>
<feature type="region of interest" description="Disordered" evidence="8">
    <location>
        <begin position="1250"/>
        <end position="1298"/>
    </location>
</feature>
<dbReference type="GO" id="GO:0006508">
    <property type="term" value="P:proteolysis"/>
    <property type="evidence" value="ECO:0007669"/>
    <property type="project" value="UniProtKB-KW"/>
</dbReference>
<dbReference type="Pfam" id="PF06337">
    <property type="entry name" value="DUSP"/>
    <property type="match status" value="1"/>
</dbReference>
<keyword evidence="7" id="KW-0788">Thiol protease</keyword>
<feature type="region of interest" description="Disordered" evidence="8">
    <location>
        <begin position="399"/>
        <end position="438"/>
    </location>
</feature>
<dbReference type="PROSITE" id="PS50235">
    <property type="entry name" value="USP_3"/>
    <property type="match status" value="1"/>
</dbReference>
<reference evidence="11" key="1">
    <citation type="journal article" date="2021" name="Nat. Commun.">
        <title>Genetic determinants of endophytism in the Arabidopsis root mycobiome.</title>
        <authorList>
            <person name="Mesny F."/>
            <person name="Miyauchi S."/>
            <person name="Thiergart T."/>
            <person name="Pickel B."/>
            <person name="Atanasova L."/>
            <person name="Karlsson M."/>
            <person name="Huettel B."/>
            <person name="Barry K.W."/>
            <person name="Haridas S."/>
            <person name="Chen C."/>
            <person name="Bauer D."/>
            <person name="Andreopoulos W."/>
            <person name="Pangilinan J."/>
            <person name="LaButti K."/>
            <person name="Riley R."/>
            <person name="Lipzen A."/>
            <person name="Clum A."/>
            <person name="Drula E."/>
            <person name="Henrissat B."/>
            <person name="Kohler A."/>
            <person name="Grigoriev I.V."/>
            <person name="Martin F.M."/>
            <person name="Hacquard S."/>
        </authorList>
    </citation>
    <scope>NUCLEOTIDE SEQUENCE</scope>
    <source>
        <strain evidence="11">MPI-CAGE-AT-0016</strain>
    </source>
</reference>
<feature type="region of interest" description="Disordered" evidence="8">
    <location>
        <begin position="1437"/>
        <end position="1477"/>
    </location>
</feature>
<feature type="compositionally biased region" description="Polar residues" evidence="8">
    <location>
        <begin position="409"/>
        <end position="420"/>
    </location>
</feature>
<feature type="compositionally biased region" description="Basic and acidic residues" evidence="8">
    <location>
        <begin position="935"/>
        <end position="948"/>
    </location>
</feature>
<evidence type="ECO:0000256" key="2">
    <source>
        <dbReference type="ARBA" id="ARBA00009085"/>
    </source>
</evidence>
<dbReference type="PROSITE" id="PS51283">
    <property type="entry name" value="DUSP"/>
    <property type="match status" value="1"/>
</dbReference>
<feature type="compositionally biased region" description="Low complexity" evidence="8">
    <location>
        <begin position="33"/>
        <end position="48"/>
    </location>
</feature>
<dbReference type="SUPFAM" id="SSF54001">
    <property type="entry name" value="Cysteine proteinases"/>
    <property type="match status" value="1"/>
</dbReference>
<evidence type="ECO:0000256" key="4">
    <source>
        <dbReference type="ARBA" id="ARBA00022670"/>
    </source>
</evidence>
<evidence type="ECO:0000256" key="8">
    <source>
        <dbReference type="SAM" id="MobiDB-lite"/>
    </source>
</evidence>
<accession>A0A8K0T7V1</accession>
<protein>
    <recommendedName>
        <fullName evidence="3">ubiquitinyl hydrolase 1</fullName>
        <ecNumber evidence="3">3.4.19.12</ecNumber>
    </recommendedName>
</protein>
<dbReference type="Pfam" id="PF00443">
    <property type="entry name" value="UCH"/>
    <property type="match status" value="1"/>
</dbReference>
<keyword evidence="5" id="KW-0833">Ubl conjugation pathway</keyword>
<comment type="similarity">
    <text evidence="2">Belongs to the peptidase C19 family.</text>
</comment>
<evidence type="ECO:0000313" key="12">
    <source>
        <dbReference type="Proteomes" id="UP000813385"/>
    </source>
</evidence>
<feature type="region of interest" description="Disordered" evidence="8">
    <location>
        <begin position="1361"/>
        <end position="1420"/>
    </location>
</feature>